<sequence length="186" mass="20072">MVDMEQSEGGIHYSTLHLLHTCYQLLASQNVSCHKATMPVSSAIPIHRSAATALLTTLPKESSTSNCQLLTTDHLNLHRSYCLARICSIHSARSGSDITRNAVPRPWPSTRYMSAMMSCSSAKPGMAITVGYRSGCGSTDAVARMADASSLRASQRWASCWTLYFLPLLLSTTRQHTAAAAARAAP</sequence>
<dbReference type="EMBL" id="GBRH01280345">
    <property type="protein sequence ID" value="JAD17550.1"/>
    <property type="molecule type" value="Transcribed_RNA"/>
</dbReference>
<evidence type="ECO:0000313" key="1">
    <source>
        <dbReference type="EMBL" id="JAD17550.1"/>
    </source>
</evidence>
<reference evidence="1" key="2">
    <citation type="journal article" date="2015" name="Data Brief">
        <title>Shoot transcriptome of the giant reed, Arundo donax.</title>
        <authorList>
            <person name="Barrero R.A."/>
            <person name="Guerrero F.D."/>
            <person name="Moolhuijzen P."/>
            <person name="Goolsby J.A."/>
            <person name="Tidwell J."/>
            <person name="Bellgard S.E."/>
            <person name="Bellgard M.I."/>
        </authorList>
    </citation>
    <scope>NUCLEOTIDE SEQUENCE</scope>
    <source>
        <tissue evidence="1">Shoot tissue taken approximately 20 cm above the soil surface</tissue>
    </source>
</reference>
<protein>
    <submittedName>
        <fullName evidence="1">Uncharacterized protein</fullName>
    </submittedName>
</protein>
<name>A0A0A8XY12_ARUDO</name>
<reference evidence="1" key="1">
    <citation type="submission" date="2014-09" db="EMBL/GenBank/DDBJ databases">
        <authorList>
            <person name="Magalhaes I.L.F."/>
            <person name="Oliveira U."/>
            <person name="Santos F.R."/>
            <person name="Vidigal T.H.D.A."/>
            <person name="Brescovit A.D."/>
            <person name="Santos A.J."/>
        </authorList>
    </citation>
    <scope>NUCLEOTIDE SEQUENCE</scope>
    <source>
        <tissue evidence="1">Shoot tissue taken approximately 20 cm above the soil surface</tissue>
    </source>
</reference>
<accession>A0A0A8XY12</accession>
<proteinExistence type="predicted"/>
<organism evidence="1">
    <name type="scientific">Arundo donax</name>
    <name type="common">Giant reed</name>
    <name type="synonym">Donax arundinaceus</name>
    <dbReference type="NCBI Taxonomy" id="35708"/>
    <lineage>
        <taxon>Eukaryota</taxon>
        <taxon>Viridiplantae</taxon>
        <taxon>Streptophyta</taxon>
        <taxon>Embryophyta</taxon>
        <taxon>Tracheophyta</taxon>
        <taxon>Spermatophyta</taxon>
        <taxon>Magnoliopsida</taxon>
        <taxon>Liliopsida</taxon>
        <taxon>Poales</taxon>
        <taxon>Poaceae</taxon>
        <taxon>PACMAD clade</taxon>
        <taxon>Arundinoideae</taxon>
        <taxon>Arundineae</taxon>
        <taxon>Arundo</taxon>
    </lineage>
</organism>
<dbReference type="AlphaFoldDB" id="A0A0A8XY12"/>